<dbReference type="InterPro" id="IPR011701">
    <property type="entry name" value="MFS"/>
</dbReference>
<evidence type="ECO:0000256" key="2">
    <source>
        <dbReference type="ARBA" id="ARBA00007520"/>
    </source>
</evidence>
<comment type="subcellular location">
    <subcellularLocation>
        <location evidence="1">Cell membrane</location>
        <topology evidence="1">Multi-pass membrane protein</topology>
    </subcellularLocation>
</comment>
<dbReference type="Gene3D" id="1.20.1250.20">
    <property type="entry name" value="MFS general substrate transporter like domains"/>
    <property type="match status" value="1"/>
</dbReference>
<accession>A0A0H2VI10</accession>
<feature type="transmembrane region" description="Helical" evidence="10">
    <location>
        <begin position="363"/>
        <end position="383"/>
    </location>
</feature>
<dbReference type="Gene3D" id="1.20.1720.10">
    <property type="entry name" value="Multidrug resistance protein D"/>
    <property type="match status" value="1"/>
</dbReference>
<dbReference type="CDD" id="cd17321">
    <property type="entry name" value="MFS_MMR_MDR_like"/>
    <property type="match status" value="1"/>
</dbReference>
<dbReference type="FunFam" id="1.20.1720.10:FF:000015">
    <property type="entry name" value="Quinolone resistance protein NorB"/>
    <property type="match status" value="1"/>
</dbReference>
<feature type="transmembrane region" description="Helical" evidence="10">
    <location>
        <begin position="204"/>
        <end position="223"/>
    </location>
</feature>
<dbReference type="InterPro" id="IPR036259">
    <property type="entry name" value="MFS_trans_sf"/>
</dbReference>
<dbReference type="FunFam" id="1.20.1250.20:FF:000252">
    <property type="entry name" value="Quinolone resistance protein NorB"/>
    <property type="match status" value="1"/>
</dbReference>
<feature type="transmembrane region" description="Helical" evidence="10">
    <location>
        <begin position="164"/>
        <end position="183"/>
    </location>
</feature>
<dbReference type="Proteomes" id="UP000001411">
    <property type="component" value="Chromosome"/>
</dbReference>
<feature type="transmembrane region" description="Helical" evidence="10">
    <location>
        <begin position="433"/>
        <end position="459"/>
    </location>
</feature>
<dbReference type="PANTHER" id="PTHR42718">
    <property type="entry name" value="MAJOR FACILITATOR SUPERFAMILY MULTIDRUG TRANSPORTER MFSC"/>
    <property type="match status" value="1"/>
</dbReference>
<evidence type="ECO:0000256" key="7">
    <source>
        <dbReference type="ARBA" id="ARBA00023136"/>
    </source>
</evidence>
<evidence type="ECO:0000256" key="1">
    <source>
        <dbReference type="ARBA" id="ARBA00004651"/>
    </source>
</evidence>
<keyword evidence="3" id="KW-0813">Transport</keyword>
<evidence type="ECO:0000313" key="13">
    <source>
        <dbReference type="Proteomes" id="UP000001411"/>
    </source>
</evidence>
<dbReference type="PANTHER" id="PTHR42718:SF9">
    <property type="entry name" value="MAJOR FACILITATOR SUPERFAMILY MULTIDRUG TRANSPORTER MFSC"/>
    <property type="match status" value="1"/>
</dbReference>
<dbReference type="KEGG" id="sep:SE_2010"/>
<dbReference type="eggNOG" id="COG0477">
    <property type="taxonomic scope" value="Bacteria"/>
</dbReference>
<evidence type="ECO:0000259" key="11">
    <source>
        <dbReference type="PROSITE" id="PS50850"/>
    </source>
</evidence>
<evidence type="ECO:0000256" key="10">
    <source>
        <dbReference type="SAM" id="Phobius"/>
    </source>
</evidence>
<name>A0A0H2VI10_STAES</name>
<feature type="domain" description="Major facilitator superfamily (MFS) profile" evidence="11">
    <location>
        <begin position="13"/>
        <end position="463"/>
    </location>
</feature>
<dbReference type="RefSeq" id="WP_001831421.1">
    <property type="nucleotide sequence ID" value="NC_004461.1"/>
</dbReference>
<feature type="transmembrane region" description="Helical" evidence="10">
    <location>
        <begin position="274"/>
        <end position="297"/>
    </location>
</feature>
<dbReference type="GO" id="GO:0022857">
    <property type="term" value="F:transmembrane transporter activity"/>
    <property type="evidence" value="ECO:0007669"/>
    <property type="project" value="InterPro"/>
</dbReference>
<dbReference type="SUPFAM" id="SSF103473">
    <property type="entry name" value="MFS general substrate transporter"/>
    <property type="match status" value="1"/>
</dbReference>
<keyword evidence="8" id="KW-0046">Antibiotic resistance</keyword>
<dbReference type="GO" id="GO:0005886">
    <property type="term" value="C:plasma membrane"/>
    <property type="evidence" value="ECO:0007669"/>
    <property type="project" value="UniProtKB-SubCell"/>
</dbReference>
<dbReference type="Pfam" id="PF07690">
    <property type="entry name" value="MFS_1"/>
    <property type="match status" value="1"/>
</dbReference>
<feature type="transmembrane region" description="Helical" evidence="10">
    <location>
        <begin position="79"/>
        <end position="96"/>
    </location>
</feature>
<dbReference type="PATRIC" id="fig|176280.10.peg.1963"/>
<evidence type="ECO:0000256" key="3">
    <source>
        <dbReference type="ARBA" id="ARBA00022448"/>
    </source>
</evidence>
<evidence type="ECO:0000256" key="5">
    <source>
        <dbReference type="ARBA" id="ARBA00022692"/>
    </source>
</evidence>
<feature type="transmembrane region" description="Helical" evidence="10">
    <location>
        <begin position="137"/>
        <end position="158"/>
    </location>
</feature>
<dbReference type="PROSITE" id="PS50850">
    <property type="entry name" value="MFS"/>
    <property type="match status" value="1"/>
</dbReference>
<protein>
    <recommendedName>
        <fullName evidence="9">Quinolone resistance protein NorB</fullName>
    </recommendedName>
</protein>
<sequence length="466" mass="49810">MNTSQKFRGDNRLLLGIILGVITFWLFAQSLVNLVVPLQSSYNSDIGTINIAVSLSALFSGLFIVGAGDIADKIGRVKVTYIGLALNIVGSILIIITPLPSLLIIGRAIQGLSAACIMPATLAIINEYYIGTARQRALSYWSIGSWGGSGVCTLFGGLMATNLGWRSIFIVSIILTILSMFLIKHTPETKAEPIGDQPTETKKFDVVGLIILVVSMLSINVIITQTSQFGLFSPFILGLIAIFVISLIIFVIYENKIKQPLVDFDIFKNKGYTGATISNFMLNGVAGGTLIVVNTFYQQKLDFNSQETGYISLTYLIAVLIMIRVGEMILQSLGPKRPLLLGSALTVIGLILLSLTFLPNAWYIASSVIGYLLFGTGLGVYATPSTDTAVAQAPDDKVGVASGVYKMASSLGNAFGVAISSTVYSVLAAQLNLTLGGFTGVMFNALIALLAFLSILFLIPKKQSNV</sequence>
<keyword evidence="4" id="KW-1003">Cell membrane</keyword>
<feature type="transmembrane region" description="Helical" evidence="10">
    <location>
        <begin position="102"/>
        <end position="125"/>
    </location>
</feature>
<keyword evidence="5 10" id="KW-0812">Transmembrane</keyword>
<organism evidence="12 13">
    <name type="scientific">Staphylococcus epidermidis (strain ATCC 12228 / FDA PCI 1200)</name>
    <dbReference type="NCBI Taxonomy" id="176280"/>
    <lineage>
        <taxon>Bacteria</taxon>
        <taxon>Bacillati</taxon>
        <taxon>Bacillota</taxon>
        <taxon>Bacilli</taxon>
        <taxon>Bacillales</taxon>
        <taxon>Staphylococcaceae</taxon>
        <taxon>Staphylococcus</taxon>
    </lineage>
</organism>
<dbReference type="InterPro" id="IPR020846">
    <property type="entry name" value="MFS_dom"/>
</dbReference>
<comment type="similarity">
    <text evidence="2">Belongs to the major facilitator superfamily. TCR/Tet family.</text>
</comment>
<keyword evidence="7 10" id="KW-0472">Membrane</keyword>
<proteinExistence type="inferred from homology"/>
<feature type="transmembrane region" description="Helical" evidence="10">
    <location>
        <begin position="309"/>
        <end position="326"/>
    </location>
</feature>
<feature type="transmembrane region" description="Helical" evidence="10">
    <location>
        <begin position="338"/>
        <end position="357"/>
    </location>
</feature>
<gene>
    <name evidence="12" type="ordered locus">SE_2010</name>
</gene>
<feature type="transmembrane region" description="Helical" evidence="10">
    <location>
        <begin position="404"/>
        <end position="427"/>
    </location>
</feature>
<feature type="transmembrane region" description="Helical" evidence="10">
    <location>
        <begin position="48"/>
        <end position="67"/>
    </location>
</feature>
<dbReference type="HOGENOM" id="CLU_000960_28_3_9"/>
<evidence type="ECO:0000313" key="12">
    <source>
        <dbReference type="EMBL" id="AAO05651.1"/>
    </source>
</evidence>
<evidence type="ECO:0000256" key="6">
    <source>
        <dbReference type="ARBA" id="ARBA00022989"/>
    </source>
</evidence>
<dbReference type="AlphaFoldDB" id="A0A0H2VI10"/>
<feature type="transmembrane region" description="Helical" evidence="10">
    <location>
        <begin position="12"/>
        <end position="36"/>
    </location>
</feature>
<evidence type="ECO:0000256" key="8">
    <source>
        <dbReference type="ARBA" id="ARBA00023251"/>
    </source>
</evidence>
<feature type="transmembrane region" description="Helical" evidence="10">
    <location>
        <begin position="229"/>
        <end position="253"/>
    </location>
</feature>
<evidence type="ECO:0000256" key="9">
    <source>
        <dbReference type="ARBA" id="ARBA00040594"/>
    </source>
</evidence>
<keyword evidence="6 10" id="KW-1133">Transmembrane helix</keyword>
<evidence type="ECO:0000256" key="4">
    <source>
        <dbReference type="ARBA" id="ARBA00022475"/>
    </source>
</evidence>
<dbReference type="GO" id="GO:0046677">
    <property type="term" value="P:response to antibiotic"/>
    <property type="evidence" value="ECO:0007669"/>
    <property type="project" value="UniProtKB-KW"/>
</dbReference>
<dbReference type="OrthoDB" id="2412976at2"/>
<reference evidence="12 13" key="1">
    <citation type="journal article" date="2003" name="Mol. Microbiol.">
        <title>Genome-based analysis of virulence genes in a non-biofilm-forming Staphylococcus epidermidis strain (ATCC 12228).</title>
        <authorList>
            <person name="Zhang Y.Q."/>
            <person name="Ren S.X."/>
            <person name="Li H.L."/>
            <person name="Wang Y.X."/>
            <person name="Fu G."/>
            <person name="Yang J."/>
            <person name="Qin Z.Q."/>
            <person name="Miao Y.G."/>
            <person name="Wang W.Y."/>
            <person name="Chen R.S."/>
            <person name="Shen Y."/>
            <person name="Chen Z."/>
            <person name="Yuan Z.H."/>
            <person name="Zhao G.P."/>
            <person name="Qu D."/>
            <person name="Danchin A."/>
            <person name="Wen Y.M."/>
        </authorList>
    </citation>
    <scope>NUCLEOTIDE SEQUENCE [LARGE SCALE GENOMIC DNA]</scope>
    <source>
        <strain evidence="13">ATCC 12228 / FDA PCI 1200</strain>
    </source>
</reference>
<dbReference type="EMBL" id="AE015929">
    <property type="protein sequence ID" value="AAO05651.1"/>
    <property type="molecule type" value="Genomic_DNA"/>
</dbReference>